<comment type="similarity">
    <text evidence="1">Belongs to the bacterial solute-binding protein 1 family.</text>
</comment>
<dbReference type="RefSeq" id="WP_254746703.1">
    <property type="nucleotide sequence ID" value="NZ_JANCLV010000001.1"/>
</dbReference>
<evidence type="ECO:0000256" key="2">
    <source>
        <dbReference type="ARBA" id="ARBA00022448"/>
    </source>
</evidence>
<sequence length="424" mass="44720">MIHPNAKKAAAVGIAAALLLTACGRNDAGPTASSPAEAIASGPASGTITLWAQGSEGEALPALLKEFEAENPGVKVNVTAIPWDAALSKYQTAIAGGTTPDVAQMGTTWMGDFADSFDATPKEIDTSDFFPGSVKSTEVEGTTYGVPWYVDTRVVYYRSDLAEKAGITKAPETWDDFKALATALKEKAGAKYGVQLPAGVAGSYLDTLPFQWSNGAKLMNDDGTKWTLDTPEAAEALKYYASFFADALASKAVSTGTTAEASFVDGSAPMMMSGPWHVGLLNKAGGPGFEDKYKVAPMPKEKTSTSFVGGSNMVVFKKSENRDASWKLLQWLSKPEVQLKWYEATGDLPSQQSAWKDPSLASDSKLSIFGEQLKTTNNPPAVSTWTQVAAAADSEIEQIVKAGKDPAEALKSLQQAADSIGTGK</sequence>
<dbReference type="Pfam" id="PF01547">
    <property type="entry name" value="SBP_bac_1"/>
    <property type="match status" value="1"/>
</dbReference>
<dbReference type="PROSITE" id="PS51257">
    <property type="entry name" value="PROKAR_LIPOPROTEIN"/>
    <property type="match status" value="1"/>
</dbReference>
<keyword evidence="2" id="KW-0813">Transport</keyword>
<evidence type="ECO:0000313" key="5">
    <source>
        <dbReference type="EMBL" id="MCP8998198.1"/>
    </source>
</evidence>
<gene>
    <name evidence="5" type="ORF">NFC73_00395</name>
</gene>
<dbReference type="PANTHER" id="PTHR30061">
    <property type="entry name" value="MALTOSE-BINDING PERIPLASMIC PROTEIN"/>
    <property type="match status" value="1"/>
</dbReference>
<evidence type="ECO:0000313" key="6">
    <source>
        <dbReference type="Proteomes" id="UP001524318"/>
    </source>
</evidence>
<name>A0ABT1LKI2_9MICC</name>
<dbReference type="SUPFAM" id="SSF53850">
    <property type="entry name" value="Periplasmic binding protein-like II"/>
    <property type="match status" value="1"/>
</dbReference>
<evidence type="ECO:0000256" key="1">
    <source>
        <dbReference type="ARBA" id="ARBA00008520"/>
    </source>
</evidence>
<dbReference type="Proteomes" id="UP001524318">
    <property type="component" value="Unassembled WGS sequence"/>
</dbReference>
<comment type="caution">
    <text evidence="5">The sequence shown here is derived from an EMBL/GenBank/DDBJ whole genome shotgun (WGS) entry which is preliminary data.</text>
</comment>
<feature type="chain" id="PRO_5046388464" evidence="4">
    <location>
        <begin position="29"/>
        <end position="424"/>
    </location>
</feature>
<accession>A0ABT1LKI2</accession>
<evidence type="ECO:0000256" key="4">
    <source>
        <dbReference type="SAM" id="SignalP"/>
    </source>
</evidence>
<protein>
    <submittedName>
        <fullName evidence="5">Sugar ABC transporter substrate-binding protein</fullName>
    </submittedName>
</protein>
<keyword evidence="6" id="KW-1185">Reference proteome</keyword>
<proteinExistence type="inferred from homology"/>
<keyword evidence="3 4" id="KW-0732">Signal</keyword>
<dbReference type="PANTHER" id="PTHR30061:SF50">
    <property type="entry name" value="MALTOSE_MALTODEXTRIN-BINDING PERIPLASMIC PROTEIN"/>
    <property type="match status" value="1"/>
</dbReference>
<dbReference type="InterPro" id="IPR006059">
    <property type="entry name" value="SBP"/>
</dbReference>
<evidence type="ECO:0000256" key="3">
    <source>
        <dbReference type="ARBA" id="ARBA00022729"/>
    </source>
</evidence>
<reference evidence="5 6" key="1">
    <citation type="submission" date="2022-06" db="EMBL/GenBank/DDBJ databases">
        <title>Pseudarthrobacter sp. strain RMG13 Genome sequencing and assembly.</title>
        <authorList>
            <person name="Kim I."/>
        </authorList>
    </citation>
    <scope>NUCLEOTIDE SEQUENCE [LARGE SCALE GENOMIC DNA]</scope>
    <source>
        <strain evidence="5 6">RMG13</strain>
    </source>
</reference>
<dbReference type="EMBL" id="JANCLV010000001">
    <property type="protein sequence ID" value="MCP8998198.1"/>
    <property type="molecule type" value="Genomic_DNA"/>
</dbReference>
<dbReference type="CDD" id="cd14747">
    <property type="entry name" value="PBP2_MalE"/>
    <property type="match status" value="1"/>
</dbReference>
<dbReference type="Gene3D" id="3.40.190.10">
    <property type="entry name" value="Periplasmic binding protein-like II"/>
    <property type="match status" value="2"/>
</dbReference>
<organism evidence="5 6">
    <name type="scientific">Pseudarthrobacter humi</name>
    <dbReference type="NCBI Taxonomy" id="2952523"/>
    <lineage>
        <taxon>Bacteria</taxon>
        <taxon>Bacillati</taxon>
        <taxon>Actinomycetota</taxon>
        <taxon>Actinomycetes</taxon>
        <taxon>Micrococcales</taxon>
        <taxon>Micrococcaceae</taxon>
        <taxon>Pseudarthrobacter</taxon>
    </lineage>
</organism>
<feature type="signal peptide" evidence="4">
    <location>
        <begin position="1"/>
        <end position="28"/>
    </location>
</feature>